<comment type="caution">
    <text evidence="1">The sequence shown here is derived from an EMBL/GenBank/DDBJ whole genome shotgun (WGS) entry which is preliminary data.</text>
</comment>
<sequence length="310" mass="36172">MLIHLTPRYYAKYSDVQVDVIDVEIPQLKLVLKANVDIVIRTPFPNKNYKVVCRKKGRKAINGILIEVEGMFKDFTVITRWAVNGEISRHETYYHVSDDEFDTVTEEDFLWSGFFNTPYRARCKEIEKGGTLVKRQSAMVTLINDLNSNNDDNYWTYNKVDSEGIVRFRAEYINLPTVERERITTSFLGNKRLPLYADKFDAQFNPYKLTVVPTGMKELGVYIVPLRDWIKELKEDCEQECLYKILEEINAKNEFFFSNTNHLKILADAYSATYNQLSEQSKMYVDDCLSQPIFHLVISDLDEGFKPEDV</sequence>
<dbReference type="AlphaFoldDB" id="A0A742YVM6"/>
<name>A0A742YVM6_SALER</name>
<proteinExistence type="predicted"/>
<reference evidence="1" key="2">
    <citation type="submission" date="2020-02" db="EMBL/GenBank/DDBJ databases">
        <authorList>
            <consortium name="NCBI Pathogen Detection Project"/>
        </authorList>
    </citation>
    <scope>NUCLEOTIDE SEQUENCE</scope>
    <source>
        <strain evidence="1">MA.CK_07/00001533</strain>
    </source>
</reference>
<dbReference type="InterPro" id="IPR046054">
    <property type="entry name" value="DUF6012"/>
</dbReference>
<reference evidence="1" key="1">
    <citation type="journal article" date="2018" name="Genome Biol.">
        <title>SKESA: strategic k-mer extension for scrupulous assemblies.</title>
        <authorList>
            <person name="Souvorov A."/>
            <person name="Agarwala R."/>
            <person name="Lipman D.J."/>
        </authorList>
    </citation>
    <scope>NUCLEOTIDE SEQUENCE</scope>
    <source>
        <strain evidence="1">MA.CK_07/00001533</strain>
    </source>
</reference>
<protein>
    <submittedName>
        <fullName evidence="1">Uncharacterized protein</fullName>
    </submittedName>
</protein>
<dbReference type="Pfam" id="PF19475">
    <property type="entry name" value="DUF6012"/>
    <property type="match status" value="1"/>
</dbReference>
<gene>
    <name evidence="1" type="ORF">G8L60_004694</name>
</gene>
<organism evidence="1">
    <name type="scientific">Salmonella enterica</name>
    <name type="common">Salmonella choleraesuis</name>
    <dbReference type="NCBI Taxonomy" id="28901"/>
    <lineage>
        <taxon>Bacteria</taxon>
        <taxon>Pseudomonadati</taxon>
        <taxon>Pseudomonadota</taxon>
        <taxon>Gammaproteobacteria</taxon>
        <taxon>Enterobacterales</taxon>
        <taxon>Enterobacteriaceae</taxon>
        <taxon>Salmonella</taxon>
    </lineage>
</organism>
<evidence type="ECO:0000313" key="1">
    <source>
        <dbReference type="EMBL" id="HAF1775082.1"/>
    </source>
</evidence>
<accession>A0A742YVM6</accession>
<dbReference type="EMBL" id="DAAUHX010000021">
    <property type="protein sequence ID" value="HAF1775082.1"/>
    <property type="molecule type" value="Genomic_DNA"/>
</dbReference>